<evidence type="ECO:0000256" key="1">
    <source>
        <dbReference type="ARBA" id="ARBA00022741"/>
    </source>
</evidence>
<dbReference type="Pfam" id="PF00271">
    <property type="entry name" value="Helicase_C"/>
    <property type="match status" value="1"/>
</dbReference>
<dbReference type="SMART" id="SM00487">
    <property type="entry name" value="DEXDc"/>
    <property type="match status" value="1"/>
</dbReference>
<dbReference type="SMART" id="SM00490">
    <property type="entry name" value="HELICc"/>
    <property type="match status" value="1"/>
</dbReference>
<protein>
    <submittedName>
        <fullName evidence="5">Helicase conserved C-terminal domain-containing protein</fullName>
    </submittedName>
</protein>
<dbReference type="InterPro" id="IPR001650">
    <property type="entry name" value="Helicase_C-like"/>
</dbReference>
<dbReference type="Gene3D" id="3.40.50.300">
    <property type="entry name" value="P-loop containing nucleotide triphosphate hydrolases"/>
    <property type="match status" value="2"/>
</dbReference>
<reference evidence="5 6" key="1">
    <citation type="submission" date="2016-10" db="EMBL/GenBank/DDBJ databases">
        <authorList>
            <person name="de Groot N.N."/>
        </authorList>
    </citation>
    <scope>NUCLEOTIDE SEQUENCE [LARGE SCALE GENOMIC DNA]</scope>
    <source>
        <strain evidence="5 6">D31d</strain>
    </source>
</reference>
<organism evidence="5 6">
    <name type="scientific">Xylanibacter ruminicola</name>
    <name type="common">Prevotella ruminicola</name>
    <dbReference type="NCBI Taxonomy" id="839"/>
    <lineage>
        <taxon>Bacteria</taxon>
        <taxon>Pseudomonadati</taxon>
        <taxon>Bacteroidota</taxon>
        <taxon>Bacteroidia</taxon>
        <taxon>Bacteroidales</taxon>
        <taxon>Prevotellaceae</taxon>
        <taxon>Xylanibacter</taxon>
    </lineage>
</organism>
<evidence type="ECO:0000313" key="6">
    <source>
        <dbReference type="Proteomes" id="UP000182257"/>
    </source>
</evidence>
<dbReference type="SUPFAM" id="SSF52540">
    <property type="entry name" value="P-loop containing nucleoside triphosphate hydrolases"/>
    <property type="match status" value="2"/>
</dbReference>
<dbReference type="EMBL" id="FNRF01000001">
    <property type="protein sequence ID" value="SEA02590.1"/>
    <property type="molecule type" value="Genomic_DNA"/>
</dbReference>
<feature type="domain" description="Helicase C-terminal" evidence="4">
    <location>
        <begin position="991"/>
        <end position="1154"/>
    </location>
</feature>
<dbReference type="GO" id="GO:0003676">
    <property type="term" value="F:nucleic acid binding"/>
    <property type="evidence" value="ECO:0007669"/>
    <property type="project" value="InterPro"/>
</dbReference>
<dbReference type="GO" id="GO:0005524">
    <property type="term" value="F:ATP binding"/>
    <property type="evidence" value="ECO:0007669"/>
    <property type="project" value="UniProtKB-KW"/>
</dbReference>
<dbReference type="PANTHER" id="PTHR47957">
    <property type="entry name" value="ATP-DEPENDENT HELICASE HRQ1"/>
    <property type="match status" value="1"/>
</dbReference>
<sequence>MNDPIKIFSDIRHAYLKYISSGLPFFRKEYGQERDKLMEETGTICQPPIIELVTKYHEKASLKDFCTSENVSQELNDFVNTGLFTNSGHQERKLYDHQYSALKEAFINRKHIVVTTGTGSGKTECFLLPIIADLVKESKKWEESRPRAMRAMILYPLNALAEDQMIRLRKALNSRKTDGTGALDWLDKFRNGHRFYFGRYTGATPVSGTKEKSKSRLAEEKRLLTKDWIAAKNSHDGDLLYHIPCMEQDSAEMWDRFSMQDNAPDILITNYSMLNVMLMRENEADIFADTKKWLREDRTNVFHLVIDELHTYRGTAGTEVAYLLRVLLDRLGLSPDSPQVQFLATSASLEENMQSIEFLSEFFGIEKESFKEKFCVLSNPPQPSVRRPDVALPIAELVRYGNGDESGEDDGTLLCVLECNDFYEITEKYKLLDWLRFALSTPKGIIPKDVEKIGEALGIEVSDRLPVVSAVIKVICKSVWNNAAVAPIRAHFFFRNVSGLWACSDPNCTCVHDDYQFDGRNIGTFYKRPRNICSCGMKVLEVLVCENCGDVFLGGYKINSNGKSFLSVEKPITNDFASYCVLWKGKAESKDGWKRVNYNPATGEVWNDMDGEYSLHEQMSDSETKFPSKCPQCEVAYKVKDSNSFTPIRHHSTGLQKVNQILADSLIRTMKNAKETNTKVVLFSDSRQSAAKLSAGIELDHFRDVLRWAILNALNGSDEAITFLKKFRETTPPSREDIAKFMKLSQDEKYRDYAQIIDWEQKQWATEDQIEKLNAFLQSSSGLRIGNIEDDVFEKILSLGMNPAGPKPSFSENPAAGIWSDLYDFNTLKMKPDPSDSKRNFNDDIHFSNKIEQLGSIFSNKSGSFEELKLGYLAPTSDIDDPIMRELVCSVIRILGEKKRIKGFPSKYPATDSFPRAVRSLIKEVYHRSDKIFIDGIIDKLHQILRSREIIDRTVTLLTGDGLSFVKATAGSKYWVCPRCKTTHMHHANGVCINCLHKLGEPQILTEDEINNPDDYYLTLLKSTENVYRLHCEEMTGQTSKEDSRKRQRLFQEIFLQTENPIVDGIDLLSVTTTMEAGVDIGSLSAVMMGNVPPQRFNYQQRVGRAGRRGNPLSIALTVARSLSHDQTNFMEYNRMVSDTPKDPYLEVRTHEIAERIIFKEILYAALRKNAGGSDSVHGNFGLIDAWEHNKQIVEDWLAKNKPEVKRIISVVTKGTEISEKLKKDIFDYIYIQLIDRISDIASSDDYTQDYLSERLANAGLLPMFGFPTRTRNLYLSEPKKLPAEDVVSRDIDMALNSFAPGHEIVKDKKVFRAVGVADYEYNKATHIVQVKHNSLNKYRHPLHRCRNCGYSTISDEDGNCPVCGNEMESVKICSPLGFCVDYSVKPDDFNGSFDWYSPNSDIKLDCEQSLSECPQVANMTIRNNTIPSQGLVHLVNDNNGDLYNLGRNQRGIYVSRDAYPEEIGRSMQLDFESKYAFYSSKTTGVLTLSIAKVREDICLSPVFNENQNSYAVRAAFLSWGYLVRKAISSYLDIDSSELNVGFYIVPATKRAEVFLVESLENGAGYCNYLSGRKYHDVPEQAIVSPLVEGGEVYEQLTSKSHEEGCTSSCYDCIRDYSNQSVHQLLDWRLGLDIARLAKDSRAKIDFSVTYWHDFVFGTINNMLIRNNYTTKVTEGTITGNDPYGERFILVHPLWSEKYVNKLIGRLNGVYHKPISIFGLSNLNG</sequence>
<keyword evidence="2" id="KW-0067">ATP-binding</keyword>
<dbReference type="GO" id="GO:0006289">
    <property type="term" value="P:nucleotide-excision repair"/>
    <property type="evidence" value="ECO:0007669"/>
    <property type="project" value="TreeGrafter"/>
</dbReference>
<name>A0A1H3XTM9_XYLRU</name>
<dbReference type="Pfam" id="PF00270">
    <property type="entry name" value="DEAD"/>
    <property type="match status" value="1"/>
</dbReference>
<feature type="domain" description="Helicase ATP-binding" evidence="3">
    <location>
        <begin position="103"/>
        <end position="367"/>
    </location>
</feature>
<gene>
    <name evidence="5" type="ORF">SAMN05216462_0352</name>
</gene>
<evidence type="ECO:0000259" key="3">
    <source>
        <dbReference type="PROSITE" id="PS51192"/>
    </source>
</evidence>
<dbReference type="PROSITE" id="PS51194">
    <property type="entry name" value="HELICASE_CTER"/>
    <property type="match status" value="1"/>
</dbReference>
<dbReference type="GO" id="GO:0036297">
    <property type="term" value="P:interstrand cross-link repair"/>
    <property type="evidence" value="ECO:0007669"/>
    <property type="project" value="TreeGrafter"/>
</dbReference>
<keyword evidence="5" id="KW-0378">Hydrolase</keyword>
<dbReference type="Proteomes" id="UP000182257">
    <property type="component" value="Unassembled WGS sequence"/>
</dbReference>
<dbReference type="InterPro" id="IPR027417">
    <property type="entry name" value="P-loop_NTPase"/>
</dbReference>
<dbReference type="RefSeq" id="WP_074759958.1">
    <property type="nucleotide sequence ID" value="NZ_FNRF01000001.1"/>
</dbReference>
<evidence type="ECO:0000313" key="5">
    <source>
        <dbReference type="EMBL" id="SEA02590.1"/>
    </source>
</evidence>
<dbReference type="PROSITE" id="PS51192">
    <property type="entry name" value="HELICASE_ATP_BIND_1"/>
    <property type="match status" value="1"/>
</dbReference>
<evidence type="ECO:0000259" key="4">
    <source>
        <dbReference type="PROSITE" id="PS51194"/>
    </source>
</evidence>
<keyword evidence="5" id="KW-0347">Helicase</keyword>
<evidence type="ECO:0000256" key="2">
    <source>
        <dbReference type="ARBA" id="ARBA00022840"/>
    </source>
</evidence>
<dbReference type="InterPro" id="IPR011545">
    <property type="entry name" value="DEAD/DEAH_box_helicase_dom"/>
</dbReference>
<dbReference type="PANTHER" id="PTHR47957:SF3">
    <property type="entry name" value="ATP-DEPENDENT HELICASE HRQ1"/>
    <property type="match status" value="1"/>
</dbReference>
<dbReference type="OrthoDB" id="9815222at2"/>
<dbReference type="InterPro" id="IPR014001">
    <property type="entry name" value="Helicase_ATP-bd"/>
</dbReference>
<keyword evidence="1" id="KW-0547">Nucleotide-binding</keyword>
<dbReference type="GO" id="GO:0043138">
    <property type="term" value="F:3'-5' DNA helicase activity"/>
    <property type="evidence" value="ECO:0007669"/>
    <property type="project" value="TreeGrafter"/>
</dbReference>
<accession>A0A1H3XTM9</accession>
<proteinExistence type="predicted"/>